<name>A0ABV0A985_9HYPH</name>
<comment type="caution">
    <text evidence="1">The sequence shown here is derived from an EMBL/GenBank/DDBJ whole genome shotgun (WGS) entry which is preliminary data.</text>
</comment>
<proteinExistence type="predicted"/>
<evidence type="ECO:0000313" key="2">
    <source>
        <dbReference type="Proteomes" id="UP001407347"/>
    </source>
</evidence>
<organism evidence="1 2">
    <name type="scientific">Methylobacterium ajmalii</name>
    <dbReference type="NCBI Taxonomy" id="2738439"/>
    <lineage>
        <taxon>Bacteria</taxon>
        <taxon>Pseudomonadati</taxon>
        <taxon>Pseudomonadota</taxon>
        <taxon>Alphaproteobacteria</taxon>
        <taxon>Hyphomicrobiales</taxon>
        <taxon>Methylobacteriaceae</taxon>
        <taxon>Methylobacterium</taxon>
    </lineage>
</organism>
<reference evidence="1 2" key="1">
    <citation type="journal article" date="2023" name="PLoS ONE">
        <title>Complete genome assembly of Hawai'i environmental nontuberculous mycobacteria reveals unexpected co-isolation with methylobacteria.</title>
        <authorList>
            <person name="Hendrix J."/>
            <person name="Epperson L.E."/>
            <person name="Tong E.I."/>
            <person name="Chan Y.L."/>
            <person name="Hasan N.A."/>
            <person name="Dawrs S.N."/>
            <person name="Norton G.J."/>
            <person name="Virdi R."/>
            <person name="Crooks J.L."/>
            <person name="Chan E.D."/>
            <person name="Honda J.R."/>
            <person name="Strong M."/>
        </authorList>
    </citation>
    <scope>NUCLEOTIDE SEQUENCE [LARGE SCALE GENOMIC DNA]</scope>
    <source>
        <strain evidence="1 2">NJH_HI04-1</strain>
    </source>
</reference>
<dbReference type="EMBL" id="JAQYXP010000013">
    <property type="protein sequence ID" value="MEN3239050.1"/>
    <property type="molecule type" value="Genomic_DNA"/>
</dbReference>
<evidence type="ECO:0008006" key="3">
    <source>
        <dbReference type="Google" id="ProtNLM"/>
    </source>
</evidence>
<sequence>MTFDARRLDRAVTILRFSEDLDKRGAAVASWVYVTRLRAAIVRTSTVDGDELGTTTTFHTRFADVRPLDRVQLGADLFEVTAVRELGRRQGLELRTRAPRFREADQ</sequence>
<protein>
    <recommendedName>
        <fullName evidence="3">Head-tail adaptor protein</fullName>
    </recommendedName>
</protein>
<dbReference type="Gene3D" id="2.40.10.270">
    <property type="entry name" value="Bacteriophage SPP1 head-tail adaptor protein"/>
    <property type="match status" value="1"/>
</dbReference>
<evidence type="ECO:0000313" key="1">
    <source>
        <dbReference type="EMBL" id="MEN3239050.1"/>
    </source>
</evidence>
<gene>
    <name evidence="1" type="ORF">PUR29_37055</name>
</gene>
<keyword evidence="2" id="KW-1185">Reference proteome</keyword>
<accession>A0ABV0A985</accession>
<dbReference type="Proteomes" id="UP001407347">
    <property type="component" value="Unassembled WGS sequence"/>
</dbReference>
<dbReference type="InterPro" id="IPR038666">
    <property type="entry name" value="SSP1_head-tail_sf"/>
</dbReference>
<dbReference type="Pfam" id="PF05521">
    <property type="entry name" value="Phage_HCP"/>
    <property type="match status" value="1"/>
</dbReference>
<dbReference type="RefSeq" id="WP_346013995.1">
    <property type="nucleotide sequence ID" value="NZ_JAQYXP010000013.1"/>
</dbReference>
<dbReference type="InterPro" id="IPR008767">
    <property type="entry name" value="Phage_SPP1_head-tail_adaptor"/>
</dbReference>